<organism evidence="1 2">
    <name type="scientific">Clostridium brassicae</name>
    <dbReference type="NCBI Taxonomy" id="2999072"/>
    <lineage>
        <taxon>Bacteria</taxon>
        <taxon>Bacillati</taxon>
        <taxon>Bacillota</taxon>
        <taxon>Clostridia</taxon>
        <taxon>Eubacteriales</taxon>
        <taxon>Clostridiaceae</taxon>
        <taxon>Clostridium</taxon>
    </lineage>
</organism>
<dbReference type="RefSeq" id="WP_268060752.1">
    <property type="nucleotide sequence ID" value="NZ_JAPQFJ010000005.1"/>
</dbReference>
<evidence type="ECO:0000313" key="1">
    <source>
        <dbReference type="EMBL" id="MCY6958338.1"/>
    </source>
</evidence>
<name>A0ABT4D9L7_9CLOT</name>
<dbReference type="PANTHER" id="PTHR37812:SF1">
    <property type="entry name" value="MU-LIKE PROPHAGE FLUMU PROTEIN C"/>
    <property type="match status" value="1"/>
</dbReference>
<dbReference type="EMBL" id="JAPQFJ010000005">
    <property type="protein sequence ID" value="MCY6958338.1"/>
    <property type="molecule type" value="Genomic_DNA"/>
</dbReference>
<comment type="caution">
    <text evidence="1">The sequence shown here is derived from an EMBL/GenBank/DDBJ whole genome shotgun (WGS) entry which is preliminary data.</text>
</comment>
<dbReference type="InterPro" id="IPR052411">
    <property type="entry name" value="c-mor_Regulatory_Protein"/>
</dbReference>
<dbReference type="SUPFAM" id="SSF46689">
    <property type="entry name" value="Homeodomain-like"/>
    <property type="match status" value="1"/>
</dbReference>
<dbReference type="PANTHER" id="PTHR37812">
    <property type="entry name" value="MU-LIKE PROPHAGE FLUMU PROTEIN C"/>
    <property type="match status" value="1"/>
</dbReference>
<dbReference type="InterPro" id="IPR009057">
    <property type="entry name" value="Homeodomain-like_sf"/>
</dbReference>
<sequence>MKYQNANNVLPEHLLLEIQQYVQGEYLYIPAPKTYHKKWGEKSGIRKILEHRNEKIINKYKQGFTMIELAEEYCLSVHSIKKIVYKK</sequence>
<reference evidence="1" key="1">
    <citation type="submission" date="2022-12" db="EMBL/GenBank/DDBJ databases">
        <title>Clostridium sp. nov., isolated from industrial wastewater.</title>
        <authorList>
            <person name="Jiayan W."/>
        </authorList>
    </citation>
    <scope>NUCLEOTIDE SEQUENCE</scope>
    <source>
        <strain evidence="1">ZC22-4</strain>
    </source>
</reference>
<keyword evidence="2" id="KW-1185">Reference proteome</keyword>
<accession>A0ABT4D9L7</accession>
<protein>
    <submittedName>
        <fullName evidence="1">CD3324 family protein</fullName>
    </submittedName>
</protein>
<dbReference type="Proteomes" id="UP001144612">
    <property type="component" value="Unassembled WGS sequence"/>
</dbReference>
<proteinExistence type="predicted"/>
<evidence type="ECO:0000313" key="2">
    <source>
        <dbReference type="Proteomes" id="UP001144612"/>
    </source>
</evidence>
<dbReference type="InterPro" id="IPR049739">
    <property type="entry name" value="YraL-like"/>
</dbReference>
<dbReference type="NCBIfam" id="NF040785">
    <property type="entry name" value="CD3324_fam"/>
    <property type="match status" value="1"/>
</dbReference>
<gene>
    <name evidence="1" type="ORF">OW729_06950</name>
</gene>